<proteinExistence type="predicted"/>
<protein>
    <submittedName>
        <fullName evidence="2">Uncharacterized protein</fullName>
    </submittedName>
</protein>
<dbReference type="Proteomes" id="UP000321685">
    <property type="component" value="Unassembled WGS sequence"/>
</dbReference>
<keyword evidence="3" id="KW-1185">Reference proteome</keyword>
<evidence type="ECO:0000313" key="3">
    <source>
        <dbReference type="Proteomes" id="UP000321685"/>
    </source>
</evidence>
<feature type="region of interest" description="Disordered" evidence="1">
    <location>
        <begin position="1"/>
        <end position="26"/>
    </location>
</feature>
<comment type="caution">
    <text evidence="2">The sequence shown here is derived from an EMBL/GenBank/DDBJ whole genome shotgun (WGS) entry which is preliminary data.</text>
</comment>
<gene>
    <name evidence="2" type="ORF">PSU4_38810</name>
</gene>
<name>A0A511DKH0_9PSEU</name>
<sequence length="79" mass="9504">MFKSQCHSSSKWDRDDSDWGGYGGGYKDKNCWEPREKYEECYDKKNDCDDYDKWDCDDKYSKCDDDKYGCDDSYDYCNS</sequence>
<dbReference type="RefSeq" id="WP_147110274.1">
    <property type="nucleotide sequence ID" value="NZ_BJVJ01000042.1"/>
</dbReference>
<evidence type="ECO:0000256" key="1">
    <source>
        <dbReference type="SAM" id="MobiDB-lite"/>
    </source>
</evidence>
<dbReference type="EMBL" id="BJVJ01000042">
    <property type="protein sequence ID" value="GEL24927.1"/>
    <property type="molecule type" value="Genomic_DNA"/>
</dbReference>
<organism evidence="2 3">
    <name type="scientific">Pseudonocardia sulfidoxydans NBRC 16205</name>
    <dbReference type="NCBI Taxonomy" id="1223511"/>
    <lineage>
        <taxon>Bacteria</taxon>
        <taxon>Bacillati</taxon>
        <taxon>Actinomycetota</taxon>
        <taxon>Actinomycetes</taxon>
        <taxon>Pseudonocardiales</taxon>
        <taxon>Pseudonocardiaceae</taxon>
        <taxon>Pseudonocardia</taxon>
    </lineage>
</organism>
<dbReference type="AlphaFoldDB" id="A0A511DKH0"/>
<reference evidence="2 3" key="1">
    <citation type="submission" date="2019-07" db="EMBL/GenBank/DDBJ databases">
        <title>Whole genome shotgun sequence of Pseudonocardia sulfidoxydans NBRC 16205.</title>
        <authorList>
            <person name="Hosoyama A."/>
            <person name="Uohara A."/>
            <person name="Ohji S."/>
            <person name="Ichikawa N."/>
        </authorList>
    </citation>
    <scope>NUCLEOTIDE SEQUENCE [LARGE SCALE GENOMIC DNA]</scope>
    <source>
        <strain evidence="2 3">NBRC 16205</strain>
    </source>
</reference>
<accession>A0A511DKH0</accession>
<evidence type="ECO:0000313" key="2">
    <source>
        <dbReference type="EMBL" id="GEL24927.1"/>
    </source>
</evidence>